<keyword evidence="2" id="KW-0436">Ligase</keyword>
<dbReference type="EMBL" id="DAAYTU010000001">
    <property type="protein sequence ID" value="HAG5768498.1"/>
    <property type="molecule type" value="Genomic_DNA"/>
</dbReference>
<feature type="domain" description="AMP-binding enzyme C-terminal" evidence="4">
    <location>
        <begin position="439"/>
        <end position="514"/>
    </location>
</feature>
<evidence type="ECO:0000256" key="1">
    <source>
        <dbReference type="ARBA" id="ARBA00006432"/>
    </source>
</evidence>
<dbReference type="InterPro" id="IPR045851">
    <property type="entry name" value="AMP-bd_C_sf"/>
</dbReference>
<dbReference type="GO" id="GO:0031956">
    <property type="term" value="F:medium-chain fatty acid-CoA ligase activity"/>
    <property type="evidence" value="ECO:0007669"/>
    <property type="project" value="TreeGrafter"/>
</dbReference>
<dbReference type="AlphaFoldDB" id="A0A765X7N9"/>
<accession>A0A765X7N9</accession>
<sequence>MRLLSVTTGLCLDARVETQALETAIIDAQSEREVSWCDLNSRVDKIARGLLAKGLKKGDRLGIWAPNSIDWVTCFLAAAKTGIIALCINIHFKERELEDILSECRLTALCFADGFRDNNFNQIIKHLPHNIVPGLLIGLGTNHDSAVLSLTEIIEHGASVSAEKYTESVEAVSHIDPLVIQLTSGSTAMPKRVILSHRNITNNAIFSAQRLGIDSTDVLCLAIPLFHCFGLVSGLYFSLMTGCRLVILDSYNTEEILSAVQHYRCTALHGVPTIFNRLIQHETLAQYAIDTLKKGIVAGAFCPEQLIRDITHRLGMSGIVVSYGQTETSPCCTQGFPSDSLVIKGSTIGKPLPYVEMCVIDWVTGELCAPGDKGELCTRGYHLMTGYDGDPQKTQHVIDSHGWFHSGDIGFVDRDGYFHYLWRKKDIIIRGGENISPREIESAIAEFPEVEAVCVFGLASESLGEVVAAAVCPKNNMPLSESALMYFLHQRLARYKVPAHIFFFSSFPLTACGKIDIQSVRFSINKLFVSFRE</sequence>
<comment type="caution">
    <text evidence="5">The sequence shown here is derived from an EMBL/GenBank/DDBJ whole genome shotgun (WGS) entry which is preliminary data.</text>
</comment>
<dbReference type="InterPro" id="IPR025110">
    <property type="entry name" value="AMP-bd_C"/>
</dbReference>
<reference evidence="5" key="2">
    <citation type="submission" date="2020-02" db="EMBL/GenBank/DDBJ databases">
        <authorList>
            <consortium name="NCBI Pathogen Detection Project"/>
        </authorList>
    </citation>
    <scope>NUCLEOTIDE SEQUENCE</scope>
    <source>
        <strain evidence="5">1839</strain>
    </source>
</reference>
<proteinExistence type="inferred from homology"/>
<protein>
    <submittedName>
        <fullName evidence="5">AMP-binding protein</fullName>
    </submittedName>
</protein>
<reference evidence="5" key="1">
    <citation type="journal article" date="2018" name="Genome Biol.">
        <title>SKESA: strategic k-mer extension for scrupulous assemblies.</title>
        <authorList>
            <person name="Souvorov A."/>
            <person name="Agarwala R."/>
            <person name="Lipman D.J."/>
        </authorList>
    </citation>
    <scope>NUCLEOTIDE SEQUENCE [LARGE SCALE GENOMIC DNA]</scope>
    <source>
        <strain evidence="5">1839</strain>
    </source>
</reference>
<gene>
    <name evidence="5" type="ORF">GGB84_000061</name>
</gene>
<organism evidence="5">
    <name type="scientific">Escherichia coli</name>
    <dbReference type="NCBI Taxonomy" id="562"/>
    <lineage>
        <taxon>Bacteria</taxon>
        <taxon>Pseudomonadati</taxon>
        <taxon>Pseudomonadota</taxon>
        <taxon>Gammaproteobacteria</taxon>
        <taxon>Enterobacterales</taxon>
        <taxon>Enterobacteriaceae</taxon>
        <taxon>Escherichia</taxon>
    </lineage>
</organism>
<dbReference type="Pfam" id="PF13193">
    <property type="entry name" value="AMP-binding_C"/>
    <property type="match status" value="1"/>
</dbReference>
<dbReference type="InterPro" id="IPR000873">
    <property type="entry name" value="AMP-dep_synth/lig_dom"/>
</dbReference>
<feature type="domain" description="AMP-dependent synthetase/ligase" evidence="3">
    <location>
        <begin position="14"/>
        <end position="387"/>
    </location>
</feature>
<dbReference type="GO" id="GO:0006631">
    <property type="term" value="P:fatty acid metabolic process"/>
    <property type="evidence" value="ECO:0007669"/>
    <property type="project" value="TreeGrafter"/>
</dbReference>
<dbReference type="PANTHER" id="PTHR43201:SF5">
    <property type="entry name" value="MEDIUM-CHAIN ACYL-COA LIGASE ACSF2, MITOCHONDRIAL"/>
    <property type="match status" value="1"/>
</dbReference>
<evidence type="ECO:0000256" key="2">
    <source>
        <dbReference type="ARBA" id="ARBA00022598"/>
    </source>
</evidence>
<dbReference type="InterPro" id="IPR042099">
    <property type="entry name" value="ANL_N_sf"/>
</dbReference>
<dbReference type="PANTHER" id="PTHR43201">
    <property type="entry name" value="ACYL-COA SYNTHETASE"/>
    <property type="match status" value="1"/>
</dbReference>
<dbReference type="Gene3D" id="3.30.300.30">
    <property type="match status" value="1"/>
</dbReference>
<evidence type="ECO:0000259" key="4">
    <source>
        <dbReference type="Pfam" id="PF13193"/>
    </source>
</evidence>
<dbReference type="Gene3D" id="3.40.50.12780">
    <property type="entry name" value="N-terminal domain of ligase-like"/>
    <property type="match status" value="1"/>
</dbReference>
<comment type="similarity">
    <text evidence="1">Belongs to the ATP-dependent AMP-binding enzyme family.</text>
</comment>
<dbReference type="Pfam" id="PF00501">
    <property type="entry name" value="AMP-binding"/>
    <property type="match status" value="1"/>
</dbReference>
<evidence type="ECO:0000313" key="5">
    <source>
        <dbReference type="EMBL" id="HAG5768498.1"/>
    </source>
</evidence>
<dbReference type="SUPFAM" id="SSF56801">
    <property type="entry name" value="Acetyl-CoA synthetase-like"/>
    <property type="match status" value="1"/>
</dbReference>
<name>A0A765X7N9_ECOLX</name>
<evidence type="ECO:0000259" key="3">
    <source>
        <dbReference type="Pfam" id="PF00501"/>
    </source>
</evidence>